<comment type="caution">
    <text evidence="2">The sequence shown here is derived from an EMBL/GenBank/DDBJ whole genome shotgun (WGS) entry which is preliminary data.</text>
</comment>
<evidence type="ECO:0000313" key="2">
    <source>
        <dbReference type="EMBL" id="TWI11040.1"/>
    </source>
</evidence>
<proteinExistence type="predicted"/>
<dbReference type="Proteomes" id="UP000317176">
    <property type="component" value="Unassembled WGS sequence"/>
</dbReference>
<feature type="transmembrane region" description="Helical" evidence="1">
    <location>
        <begin position="7"/>
        <end position="28"/>
    </location>
</feature>
<keyword evidence="1" id="KW-0472">Membrane</keyword>
<reference evidence="2 3" key="1">
    <citation type="journal article" date="2015" name="Stand. Genomic Sci.">
        <title>Genomic Encyclopedia of Bacterial and Archaeal Type Strains, Phase III: the genomes of soil and plant-associated and newly described type strains.</title>
        <authorList>
            <person name="Whitman W.B."/>
            <person name="Woyke T."/>
            <person name="Klenk H.P."/>
            <person name="Zhou Y."/>
            <person name="Lilburn T.G."/>
            <person name="Beck B.J."/>
            <person name="De Vos P."/>
            <person name="Vandamme P."/>
            <person name="Eisen J.A."/>
            <person name="Garrity G."/>
            <person name="Hugenholtz P."/>
            <person name="Kyrpides N.C."/>
        </authorList>
    </citation>
    <scope>NUCLEOTIDE SEQUENCE [LARGE SCALE GENOMIC DNA]</scope>
    <source>
        <strain evidence="2 3">CGMCC 1.10947</strain>
    </source>
</reference>
<name>A0A562LTS9_9BRAD</name>
<gene>
    <name evidence="2" type="ORF">IQ17_00189</name>
</gene>
<keyword evidence="3" id="KW-1185">Reference proteome</keyword>
<dbReference type="EMBL" id="VLKL01000001">
    <property type="protein sequence ID" value="TWI11040.1"/>
    <property type="molecule type" value="Genomic_DNA"/>
</dbReference>
<organism evidence="2 3">
    <name type="scientific">Bradyrhizobium daqingense</name>
    <dbReference type="NCBI Taxonomy" id="993502"/>
    <lineage>
        <taxon>Bacteria</taxon>
        <taxon>Pseudomonadati</taxon>
        <taxon>Pseudomonadota</taxon>
        <taxon>Alphaproteobacteria</taxon>
        <taxon>Hyphomicrobiales</taxon>
        <taxon>Nitrobacteraceae</taxon>
        <taxon>Bradyrhizobium</taxon>
    </lineage>
</organism>
<evidence type="ECO:0000256" key="1">
    <source>
        <dbReference type="SAM" id="Phobius"/>
    </source>
</evidence>
<keyword evidence="1" id="KW-1133">Transmembrane helix</keyword>
<protein>
    <submittedName>
        <fullName evidence="2">Uncharacterized protein</fullName>
    </submittedName>
</protein>
<sequence length="39" mass="4481">MSNAGNALLWTVLYFALSFVAIFVVWFAEKLRSNFLGKR</sequence>
<evidence type="ECO:0000313" key="3">
    <source>
        <dbReference type="Proteomes" id="UP000317176"/>
    </source>
</evidence>
<keyword evidence="1" id="KW-0812">Transmembrane</keyword>
<dbReference type="AlphaFoldDB" id="A0A562LTS9"/>
<accession>A0A562LTS9</accession>